<dbReference type="EMBL" id="AJIL01000297">
    <property type="protein sequence ID" value="KNE89800.1"/>
    <property type="molecule type" value="Genomic_DNA"/>
</dbReference>
<proteinExistence type="predicted"/>
<evidence type="ECO:0000313" key="4">
    <source>
        <dbReference type="Proteomes" id="UP000054564"/>
    </source>
</evidence>
<accession>A0A0L0US42</accession>
<evidence type="ECO:0000313" key="3">
    <source>
        <dbReference type="EMBL" id="KNE89800.1"/>
    </source>
</evidence>
<reference evidence="4" key="2">
    <citation type="submission" date="2014-03" db="EMBL/GenBank/DDBJ databases">
        <title>The Genome Sequence of Puccinia striiformis f. sp. tritici PST-78.</title>
        <authorList>
            <consortium name="The Broad Institute Genome Sequencing Platform"/>
            <person name="Cuomo C."/>
            <person name="Hulbert S."/>
            <person name="Chen X."/>
            <person name="Walker B."/>
            <person name="Young S.K."/>
            <person name="Zeng Q."/>
            <person name="Gargeya S."/>
            <person name="Fitzgerald M."/>
            <person name="Haas B."/>
            <person name="Abouelleil A."/>
            <person name="Alvarado L."/>
            <person name="Arachchi H.M."/>
            <person name="Berlin A.M."/>
            <person name="Chapman S.B."/>
            <person name="Goldberg J."/>
            <person name="Griggs A."/>
            <person name="Gujja S."/>
            <person name="Hansen M."/>
            <person name="Howarth C."/>
            <person name="Imamovic A."/>
            <person name="Larimer J."/>
            <person name="McCowan C."/>
            <person name="Montmayeur A."/>
            <person name="Murphy C."/>
            <person name="Neiman D."/>
            <person name="Pearson M."/>
            <person name="Priest M."/>
            <person name="Roberts A."/>
            <person name="Saif S."/>
            <person name="Shea T."/>
            <person name="Sisk P."/>
            <person name="Sykes S."/>
            <person name="Wortman J."/>
            <person name="Nusbaum C."/>
            <person name="Birren B."/>
        </authorList>
    </citation>
    <scope>NUCLEOTIDE SEQUENCE [LARGE SCALE GENOMIC DNA]</scope>
    <source>
        <strain evidence="4">race PST-78</strain>
    </source>
</reference>
<evidence type="ECO:0000256" key="1">
    <source>
        <dbReference type="SAM" id="Coils"/>
    </source>
</evidence>
<evidence type="ECO:0000256" key="2">
    <source>
        <dbReference type="SAM" id="MobiDB-lite"/>
    </source>
</evidence>
<dbReference type="EMBL" id="AJIL01000297">
    <property type="protein sequence ID" value="KNE89801.1"/>
    <property type="molecule type" value="Genomic_DNA"/>
</dbReference>
<keyword evidence="4" id="KW-1185">Reference proteome</keyword>
<keyword evidence="1" id="KW-0175">Coiled coil</keyword>
<feature type="compositionally biased region" description="Basic residues" evidence="2">
    <location>
        <begin position="1"/>
        <end position="10"/>
    </location>
</feature>
<feature type="region of interest" description="Disordered" evidence="2">
    <location>
        <begin position="1"/>
        <end position="40"/>
    </location>
</feature>
<name>A0A0L0US42_9BASI</name>
<feature type="compositionally biased region" description="Acidic residues" evidence="2">
    <location>
        <begin position="248"/>
        <end position="262"/>
    </location>
</feature>
<feature type="region of interest" description="Disordered" evidence="2">
    <location>
        <begin position="422"/>
        <end position="459"/>
    </location>
</feature>
<feature type="coiled-coil region" evidence="1">
    <location>
        <begin position="67"/>
        <end position="98"/>
    </location>
</feature>
<comment type="caution">
    <text evidence="3">The sequence shown here is derived from an EMBL/GenBank/DDBJ whole genome shotgun (WGS) entry which is preliminary data.</text>
</comment>
<feature type="region of interest" description="Disordered" evidence="2">
    <location>
        <begin position="245"/>
        <end position="332"/>
    </location>
</feature>
<organism evidence="3 4">
    <name type="scientific">Puccinia striiformis f. sp. tritici PST-78</name>
    <dbReference type="NCBI Taxonomy" id="1165861"/>
    <lineage>
        <taxon>Eukaryota</taxon>
        <taxon>Fungi</taxon>
        <taxon>Dikarya</taxon>
        <taxon>Basidiomycota</taxon>
        <taxon>Pucciniomycotina</taxon>
        <taxon>Pucciniomycetes</taxon>
        <taxon>Pucciniales</taxon>
        <taxon>Pucciniaceae</taxon>
        <taxon>Puccinia</taxon>
    </lineage>
</organism>
<feature type="compositionally biased region" description="Low complexity" evidence="2">
    <location>
        <begin position="434"/>
        <end position="449"/>
    </location>
</feature>
<dbReference type="OrthoDB" id="2503277at2759"/>
<protein>
    <submittedName>
        <fullName evidence="3">Uncharacterized protein</fullName>
    </submittedName>
</protein>
<sequence>MVNSKTRRRINYSSSSPPLPTTPSSPSQRLATGRVQVTPNKLSRALNNLLTEENAMPRPSPQKQVIMDQLIQTLQTLRARQQQQQQQQQQQSDDEQRQSKRIKIEAAPDGSASLVVSSVHPSQLHPSYYYYHQQQQQRHQNYPTTVAPTSLFSSPSSTSSFNPLQSCSNNQDSPLVSATTQEYGRVIMKKDALINKLGLEAAHRAIRKASSKRKPYHLDHLLSSSASPPSSPQTDCWRTGTIAKWLESPDDDDDDEDEEDDNSLPRSRGLMDSLAKLAQENKGGITSVQVSRSTDDPQDRFWSPVRNNQNENKPTNKRRYDQQAIKKSTQERMSKVIEKKPINVTINQRGTTPPNQQSFFRTEEINQRGRIERYGSYSQLSFSGQQQPHIHGSSGLSSGGSTLHKMIKPGCNLNQISLLINPSPYTKDENRKTPSSSSSSISNPQNSPHNETKNRFPNLTTPYGVLEHRWLTDVDFNRLHSSSSSPVHPISTTDDLDPSPLFTFGLDISSSSSFENHLIDSDSLPPQYSIDPFDDFLHQLS</sequence>
<gene>
    <name evidence="3" type="ORF">PSTG_16733</name>
</gene>
<dbReference type="AlphaFoldDB" id="A0A0L0US42"/>
<reference evidence="3" key="1">
    <citation type="submission" date="2014-03" db="EMBL/GenBank/DDBJ databases">
        <title>Cloning and expression analysis of gamma-glutamylcysteines synthetase in perennial ryegrass.</title>
        <authorList>
            <person name="Wei S."/>
            <person name="Sun Z."/>
        </authorList>
    </citation>
    <scope>NUCLEOTIDE SEQUENCE</scope>
    <source>
        <strain evidence="3">Race PST-78</strain>
    </source>
</reference>
<dbReference type="Proteomes" id="UP000054564">
    <property type="component" value="Unassembled WGS sequence"/>
</dbReference>